<evidence type="ECO:0000256" key="1">
    <source>
        <dbReference type="SAM" id="MobiDB-lite"/>
    </source>
</evidence>
<keyword evidence="3" id="KW-1185">Reference proteome</keyword>
<feature type="region of interest" description="Disordered" evidence="1">
    <location>
        <begin position="1"/>
        <end position="53"/>
    </location>
</feature>
<proteinExistence type="predicted"/>
<organism evidence="2 3">
    <name type="scientific">Aquibacillus salsiterrae</name>
    <dbReference type="NCBI Taxonomy" id="2950439"/>
    <lineage>
        <taxon>Bacteria</taxon>
        <taxon>Bacillati</taxon>
        <taxon>Bacillota</taxon>
        <taxon>Bacilli</taxon>
        <taxon>Bacillales</taxon>
        <taxon>Bacillaceae</taxon>
        <taxon>Aquibacillus</taxon>
    </lineage>
</organism>
<feature type="compositionally biased region" description="Basic and acidic residues" evidence="1">
    <location>
        <begin position="202"/>
        <end position="216"/>
    </location>
</feature>
<gene>
    <name evidence="2" type="ORF">NC799_00095</name>
</gene>
<comment type="caution">
    <text evidence="2">The sequence shown here is derived from an EMBL/GenBank/DDBJ whole genome shotgun (WGS) entry which is preliminary data.</text>
</comment>
<dbReference type="AlphaFoldDB" id="A0A9X4ADK1"/>
<reference evidence="2" key="1">
    <citation type="submission" date="2022-06" db="EMBL/GenBank/DDBJ databases">
        <title>Aquibacillus sp. a new bacterium isolated from soil saline samples.</title>
        <authorList>
            <person name="Galisteo C."/>
            <person name="De La Haba R."/>
            <person name="Sanchez-Porro C."/>
            <person name="Ventosa A."/>
        </authorList>
    </citation>
    <scope>NUCLEOTIDE SEQUENCE</scope>
    <source>
        <strain evidence="2">3ASR75-54</strain>
    </source>
</reference>
<dbReference type="EMBL" id="JAMQKC010000001">
    <property type="protein sequence ID" value="MDC3415314.1"/>
    <property type="molecule type" value="Genomic_DNA"/>
</dbReference>
<feature type="compositionally biased region" description="Acidic residues" evidence="1">
    <location>
        <begin position="150"/>
        <end position="179"/>
    </location>
</feature>
<dbReference type="Proteomes" id="UP001145069">
    <property type="component" value="Unassembled WGS sequence"/>
</dbReference>
<dbReference type="InterPro" id="IPR025571">
    <property type="entry name" value="YqfQ"/>
</dbReference>
<dbReference type="Pfam" id="PF14181">
    <property type="entry name" value="YqfQ"/>
    <property type="match status" value="1"/>
</dbReference>
<evidence type="ECO:0000313" key="2">
    <source>
        <dbReference type="EMBL" id="MDC3415314.1"/>
    </source>
</evidence>
<feature type="compositionally biased region" description="Basic residues" evidence="1">
    <location>
        <begin position="218"/>
        <end position="227"/>
    </location>
</feature>
<sequence>MFSPPRNQPGYRQPPVPRNNFRQPPSFNGRNFPARKAGGPRQMGQPIGQKTSGGGLKGIFQRFFKSSSNAAPHPGGNFPSAVASAQTSGGGFVDKLANFQHVLNMAQQATPMIREYGPMIKNIPTMVSMLTAFAEAEDEDEESNNHDESGDLTDDLDIEESENEETVNDELDDWSEDEFVTAIADEGEQPKQKGLQKKKHKQSNEDLFKMETDLKQNYKPKKKKAKKSGVSTPKIFV</sequence>
<name>A0A9X4ADK1_9BACI</name>
<accession>A0A9X4ADK1</accession>
<feature type="compositionally biased region" description="Polar residues" evidence="1">
    <location>
        <begin position="20"/>
        <end position="29"/>
    </location>
</feature>
<dbReference type="RefSeq" id="WP_272444282.1">
    <property type="nucleotide sequence ID" value="NZ_JAMQKC010000001.1"/>
</dbReference>
<evidence type="ECO:0000313" key="3">
    <source>
        <dbReference type="Proteomes" id="UP001145069"/>
    </source>
</evidence>
<protein>
    <submittedName>
        <fullName evidence="2">YqfQ family protein</fullName>
    </submittedName>
</protein>
<feature type="region of interest" description="Disordered" evidence="1">
    <location>
        <begin position="135"/>
        <end position="237"/>
    </location>
</feature>